<evidence type="ECO:0000313" key="2">
    <source>
        <dbReference type="EMBL" id="CAF5077350.1"/>
    </source>
</evidence>
<organism evidence="2 3">
    <name type="scientific">Rotaria magnacalcarata</name>
    <dbReference type="NCBI Taxonomy" id="392030"/>
    <lineage>
        <taxon>Eukaryota</taxon>
        <taxon>Metazoa</taxon>
        <taxon>Spiralia</taxon>
        <taxon>Gnathifera</taxon>
        <taxon>Rotifera</taxon>
        <taxon>Eurotatoria</taxon>
        <taxon>Bdelloidea</taxon>
        <taxon>Philodinida</taxon>
        <taxon>Philodinidae</taxon>
        <taxon>Rotaria</taxon>
    </lineage>
</organism>
<evidence type="ECO:0000256" key="1">
    <source>
        <dbReference type="SAM" id="MobiDB-lite"/>
    </source>
</evidence>
<name>A0A8S3EI55_9BILA</name>
<accession>A0A8S3EI55</accession>
<dbReference type="EMBL" id="CAJOBH010232630">
    <property type="protein sequence ID" value="CAF5077350.1"/>
    <property type="molecule type" value="Genomic_DNA"/>
</dbReference>
<proteinExistence type="predicted"/>
<reference evidence="2" key="1">
    <citation type="submission" date="2021-02" db="EMBL/GenBank/DDBJ databases">
        <authorList>
            <person name="Nowell W R."/>
        </authorList>
    </citation>
    <scope>NUCLEOTIDE SEQUENCE</scope>
</reference>
<evidence type="ECO:0000313" key="3">
    <source>
        <dbReference type="Proteomes" id="UP000681967"/>
    </source>
</evidence>
<protein>
    <submittedName>
        <fullName evidence="2">Uncharacterized protein</fullName>
    </submittedName>
</protein>
<sequence>MHHDRRSSFRRGSKTDSRLKGSWSKLKPTQAITVGM</sequence>
<comment type="caution">
    <text evidence="2">The sequence shown here is derived from an EMBL/GenBank/DDBJ whole genome shotgun (WGS) entry which is preliminary data.</text>
</comment>
<feature type="compositionally biased region" description="Basic and acidic residues" evidence="1">
    <location>
        <begin position="1"/>
        <end position="19"/>
    </location>
</feature>
<dbReference type="Proteomes" id="UP000681967">
    <property type="component" value="Unassembled WGS sequence"/>
</dbReference>
<gene>
    <name evidence="2" type="ORF">BYL167_LOCUS61456</name>
</gene>
<feature type="region of interest" description="Disordered" evidence="1">
    <location>
        <begin position="1"/>
        <end position="36"/>
    </location>
</feature>
<feature type="non-terminal residue" evidence="2">
    <location>
        <position position="36"/>
    </location>
</feature>
<dbReference type="AlphaFoldDB" id="A0A8S3EI55"/>